<accession>A0A1Y1HZB3</accession>
<dbReference type="Proteomes" id="UP000054558">
    <property type="component" value="Unassembled WGS sequence"/>
</dbReference>
<name>A0A1Y1HZB3_KLENI</name>
<evidence type="ECO:0000256" key="1">
    <source>
        <dbReference type="SAM" id="MobiDB-lite"/>
    </source>
</evidence>
<feature type="compositionally biased region" description="Basic and acidic residues" evidence="1">
    <location>
        <begin position="97"/>
        <end position="113"/>
    </location>
</feature>
<feature type="region of interest" description="Disordered" evidence="1">
    <location>
        <begin position="94"/>
        <end position="124"/>
    </location>
</feature>
<evidence type="ECO:0000313" key="3">
    <source>
        <dbReference type="Proteomes" id="UP000054558"/>
    </source>
</evidence>
<dbReference type="EMBL" id="DF237022">
    <property type="protein sequence ID" value="GAQ81198.1"/>
    <property type="molecule type" value="Genomic_DNA"/>
</dbReference>
<dbReference type="AlphaFoldDB" id="A0A1Y1HZB3"/>
<evidence type="ECO:0000313" key="2">
    <source>
        <dbReference type="EMBL" id="GAQ81198.1"/>
    </source>
</evidence>
<dbReference type="OMA" id="YAWNSRT"/>
<protein>
    <submittedName>
        <fullName evidence="2">Uncharacterized protein</fullName>
    </submittedName>
</protein>
<gene>
    <name evidence="2" type="ORF">KFL_000730340</name>
</gene>
<sequence>WYCEGKREGCPSLVGCSHVSAAKAALRLDEGGVSMADQLILRLSETLGPGGDAGLSEEERYLVELLEKRPHEPAKCSGDSCFCRQHNRLFGEAAAHVSDDRGSKGGDRGREGGSVEELPPRKRARRNKTFWRAHKQGLQPVTRAGWDARPPTEARGSKEAIRGWVDACTSCSMASLAAAGGRCEHGEALRVRAPVMLLTTEAVQVSRPRLARLSDAHAVHDPLVTSLDRPVHVSRLRDCHFQELSKKGLLSAPCPLDAPACGGSWVEAWVEADVTASQWSQRVRVRIYHCSCLDEAHTVHFDGEHLGLYAWNSRTLFVQESLQLLLRGMQHGHSFKAELATHQAAFQRSPDAAVLSKETWRRASLDFFKLVGLGLRDCCSLCGPHPKVRVETH</sequence>
<keyword evidence="3" id="KW-1185">Reference proteome</keyword>
<feature type="non-terminal residue" evidence="2">
    <location>
        <position position="1"/>
    </location>
</feature>
<dbReference type="PANTHER" id="PTHR34305:SF1">
    <property type="entry name" value="SWIM-TYPE DOMAIN-CONTAINING PROTEIN"/>
    <property type="match status" value="1"/>
</dbReference>
<organism evidence="2 3">
    <name type="scientific">Klebsormidium nitens</name>
    <name type="common">Green alga</name>
    <name type="synonym">Ulothrix nitens</name>
    <dbReference type="NCBI Taxonomy" id="105231"/>
    <lineage>
        <taxon>Eukaryota</taxon>
        <taxon>Viridiplantae</taxon>
        <taxon>Streptophyta</taxon>
        <taxon>Klebsormidiophyceae</taxon>
        <taxon>Klebsormidiales</taxon>
        <taxon>Klebsormidiaceae</taxon>
        <taxon>Klebsormidium</taxon>
    </lineage>
</organism>
<reference evidence="2 3" key="1">
    <citation type="journal article" date="2014" name="Nat. Commun.">
        <title>Klebsormidium flaccidum genome reveals primary factors for plant terrestrial adaptation.</title>
        <authorList>
            <person name="Hori K."/>
            <person name="Maruyama F."/>
            <person name="Fujisawa T."/>
            <person name="Togashi T."/>
            <person name="Yamamoto N."/>
            <person name="Seo M."/>
            <person name="Sato S."/>
            <person name="Yamada T."/>
            <person name="Mori H."/>
            <person name="Tajima N."/>
            <person name="Moriyama T."/>
            <person name="Ikeuchi M."/>
            <person name="Watanabe M."/>
            <person name="Wada H."/>
            <person name="Kobayashi K."/>
            <person name="Saito M."/>
            <person name="Masuda T."/>
            <person name="Sasaki-Sekimoto Y."/>
            <person name="Mashiguchi K."/>
            <person name="Awai K."/>
            <person name="Shimojima M."/>
            <person name="Masuda S."/>
            <person name="Iwai M."/>
            <person name="Nobusawa T."/>
            <person name="Narise T."/>
            <person name="Kondo S."/>
            <person name="Saito H."/>
            <person name="Sato R."/>
            <person name="Murakawa M."/>
            <person name="Ihara Y."/>
            <person name="Oshima-Yamada Y."/>
            <person name="Ohtaka K."/>
            <person name="Satoh M."/>
            <person name="Sonobe K."/>
            <person name="Ishii M."/>
            <person name="Ohtani R."/>
            <person name="Kanamori-Sato M."/>
            <person name="Honoki R."/>
            <person name="Miyazaki D."/>
            <person name="Mochizuki H."/>
            <person name="Umetsu J."/>
            <person name="Higashi K."/>
            <person name="Shibata D."/>
            <person name="Kamiya Y."/>
            <person name="Sato N."/>
            <person name="Nakamura Y."/>
            <person name="Tabata S."/>
            <person name="Ida S."/>
            <person name="Kurokawa K."/>
            <person name="Ohta H."/>
        </authorList>
    </citation>
    <scope>NUCLEOTIDE SEQUENCE [LARGE SCALE GENOMIC DNA]</scope>
    <source>
        <strain evidence="2 3">NIES-2285</strain>
    </source>
</reference>
<dbReference type="PANTHER" id="PTHR34305">
    <property type="entry name" value="EXPRESSED PROTEIN"/>
    <property type="match status" value="1"/>
</dbReference>
<proteinExistence type="predicted"/>